<dbReference type="SUPFAM" id="SSF55781">
    <property type="entry name" value="GAF domain-like"/>
    <property type="match status" value="1"/>
</dbReference>
<dbReference type="Gene3D" id="3.30.450.40">
    <property type="match status" value="1"/>
</dbReference>
<evidence type="ECO:0000313" key="3">
    <source>
        <dbReference type="Proteomes" id="UP000017746"/>
    </source>
</evidence>
<name>U5W5D5_9ACTN</name>
<dbReference type="AlphaFoldDB" id="U5W5D5"/>
<dbReference type="EMBL" id="CP006272">
    <property type="protein sequence ID" value="AGZ43121.1"/>
    <property type="molecule type" value="Genomic_DNA"/>
</dbReference>
<organism evidence="2 3">
    <name type="scientific">Actinoplanes friuliensis DSM 7358</name>
    <dbReference type="NCBI Taxonomy" id="1246995"/>
    <lineage>
        <taxon>Bacteria</taxon>
        <taxon>Bacillati</taxon>
        <taxon>Actinomycetota</taxon>
        <taxon>Actinomycetes</taxon>
        <taxon>Micromonosporales</taxon>
        <taxon>Micromonosporaceae</taxon>
        <taxon>Actinoplanes</taxon>
    </lineage>
</organism>
<dbReference type="PATRIC" id="fig|1246995.3.peg.4917"/>
<accession>U5W5D5</accession>
<dbReference type="eggNOG" id="COG2203">
    <property type="taxonomic scope" value="Bacteria"/>
</dbReference>
<dbReference type="HOGENOM" id="CLU_074354_4_0_11"/>
<dbReference type="STRING" id="1246995.AFR_24275"/>
<reference evidence="2 3" key="1">
    <citation type="journal article" date="2014" name="J. Biotechnol.">
        <title>Complete genome sequence of the actinobacterium Actinoplanes friuliensis HAG 010964, producer of the lipopeptide antibiotic friulimycin.</title>
        <authorList>
            <person name="Ruckert C."/>
            <person name="Szczepanowski R."/>
            <person name="Albersmeier A."/>
            <person name="Goesmann A."/>
            <person name="Fischer N."/>
            <person name="Steinkamper A."/>
            <person name="Puhler A."/>
            <person name="Biener R."/>
            <person name="Schwartz D."/>
            <person name="Kalinowski J."/>
        </authorList>
    </citation>
    <scope>NUCLEOTIDE SEQUENCE [LARGE SCALE GENOMIC DNA]</scope>
    <source>
        <strain evidence="2 3">DSM 7358</strain>
    </source>
</reference>
<evidence type="ECO:0000313" key="2">
    <source>
        <dbReference type="EMBL" id="AGZ43121.1"/>
    </source>
</evidence>
<dbReference type="InterPro" id="IPR003018">
    <property type="entry name" value="GAF"/>
</dbReference>
<keyword evidence="3" id="KW-1185">Reference proteome</keyword>
<sequence length="235" mass="24254">MTAAHGALTAAMIAVAGTPERSPDLDGRLLTIAKLTADRVGAARYASITALLGGHHTTVAVSDELIRAVDEAQYADDAGPCLESLSRGTPIGVPAIDTMVQWPKFHEMAPRMGLVASVSVPLFAGRGEPIAVLNIYGTDHAAMAPLIAGIWAVHGDPARTTLDEALAGLDDGGRELVSGYAEALAVRATIRLAIELIRSENHCGPEDAYLSLCIRAAGTGSTLAETAADLIGRGP</sequence>
<dbReference type="Pfam" id="PF13185">
    <property type="entry name" value="GAF_2"/>
    <property type="match status" value="1"/>
</dbReference>
<dbReference type="OrthoDB" id="3294302at2"/>
<dbReference type="InterPro" id="IPR029016">
    <property type="entry name" value="GAF-like_dom_sf"/>
</dbReference>
<dbReference type="RefSeq" id="WP_023363711.1">
    <property type="nucleotide sequence ID" value="NC_022657.1"/>
</dbReference>
<proteinExistence type="predicted"/>
<dbReference type="Proteomes" id="UP000017746">
    <property type="component" value="Chromosome"/>
</dbReference>
<gene>
    <name evidence="2" type="ORF">AFR_24275</name>
</gene>
<dbReference type="KEGG" id="afs:AFR_24275"/>
<evidence type="ECO:0000259" key="1">
    <source>
        <dbReference type="Pfam" id="PF13185"/>
    </source>
</evidence>
<feature type="domain" description="GAF" evidence="1">
    <location>
        <begin position="37"/>
        <end position="139"/>
    </location>
</feature>
<protein>
    <submittedName>
        <fullName evidence="2">ANTAR domain-containing protein</fullName>
    </submittedName>
</protein>